<gene>
    <name evidence="2" type="ORF">GCM10010123_20530</name>
</gene>
<protein>
    <submittedName>
        <fullName evidence="2">Uncharacterized protein</fullName>
    </submittedName>
</protein>
<feature type="compositionally biased region" description="Basic and acidic residues" evidence="1">
    <location>
        <begin position="12"/>
        <end position="21"/>
    </location>
</feature>
<reference evidence="2" key="2">
    <citation type="submission" date="2020-09" db="EMBL/GenBank/DDBJ databases">
        <authorList>
            <person name="Sun Q."/>
            <person name="Ohkuma M."/>
        </authorList>
    </citation>
    <scope>NUCLEOTIDE SEQUENCE</scope>
    <source>
        <strain evidence="2">JCM 3090</strain>
    </source>
</reference>
<comment type="caution">
    <text evidence="2">The sequence shown here is derived from an EMBL/GenBank/DDBJ whole genome shotgun (WGS) entry which is preliminary data.</text>
</comment>
<feature type="region of interest" description="Disordered" evidence="1">
    <location>
        <begin position="1"/>
        <end position="21"/>
    </location>
</feature>
<dbReference type="Proteomes" id="UP000649739">
    <property type="component" value="Unassembled WGS sequence"/>
</dbReference>
<sequence length="282" mass="30800">MGYSAYAAAMSETRDPRSRRLPDGFCEQHDLTNGDRVYLGTNVLTGLVDGVEEFAARRHPRLVARRATIAMIGTAMWMDDADLQGAISKLGAACIVISKQVPGAAKLASLKALNHQIPGMPAACFQELTELAPKVNGLPDVVGPYSPGPDVTIPAVRSFGFRKKGTVLAPIVHAKIAILGELWWHDEGPTGHVEDVVGFTPIRLWRGSANFTRSSRLSMEEGRWTEAPDEVELYTRYVARLMGASEDLDAISDDFNPDLVEMEYDDAAMVEALGDWPTDEEN</sequence>
<dbReference type="EMBL" id="BMQB01000003">
    <property type="protein sequence ID" value="GGJ90560.1"/>
    <property type="molecule type" value="Genomic_DNA"/>
</dbReference>
<proteinExistence type="predicted"/>
<organism evidence="2 3">
    <name type="scientific">Pilimelia anulata</name>
    <dbReference type="NCBI Taxonomy" id="53371"/>
    <lineage>
        <taxon>Bacteria</taxon>
        <taxon>Bacillati</taxon>
        <taxon>Actinomycetota</taxon>
        <taxon>Actinomycetes</taxon>
        <taxon>Micromonosporales</taxon>
        <taxon>Micromonosporaceae</taxon>
        <taxon>Pilimelia</taxon>
    </lineage>
</organism>
<name>A0A8J3B9S7_9ACTN</name>
<dbReference type="AlphaFoldDB" id="A0A8J3B9S7"/>
<keyword evidence="3" id="KW-1185">Reference proteome</keyword>
<reference evidence="2" key="1">
    <citation type="journal article" date="2014" name="Int. J. Syst. Evol. Microbiol.">
        <title>Complete genome sequence of Corynebacterium casei LMG S-19264T (=DSM 44701T), isolated from a smear-ripened cheese.</title>
        <authorList>
            <consortium name="US DOE Joint Genome Institute (JGI-PGF)"/>
            <person name="Walter F."/>
            <person name="Albersmeier A."/>
            <person name="Kalinowski J."/>
            <person name="Ruckert C."/>
        </authorList>
    </citation>
    <scope>NUCLEOTIDE SEQUENCE</scope>
    <source>
        <strain evidence="2">JCM 3090</strain>
    </source>
</reference>
<accession>A0A8J3B9S7</accession>
<evidence type="ECO:0000313" key="2">
    <source>
        <dbReference type="EMBL" id="GGJ90560.1"/>
    </source>
</evidence>
<evidence type="ECO:0000256" key="1">
    <source>
        <dbReference type="SAM" id="MobiDB-lite"/>
    </source>
</evidence>
<evidence type="ECO:0000313" key="3">
    <source>
        <dbReference type="Proteomes" id="UP000649739"/>
    </source>
</evidence>